<keyword evidence="6" id="KW-1185">Reference proteome</keyword>
<keyword evidence="4" id="KW-1133">Transmembrane helix</keyword>
<organism evidence="6 7">
    <name type="scientific">Priapulus caudatus</name>
    <name type="common">Priapulid worm</name>
    <dbReference type="NCBI Taxonomy" id="37621"/>
    <lineage>
        <taxon>Eukaryota</taxon>
        <taxon>Metazoa</taxon>
        <taxon>Ecdysozoa</taxon>
        <taxon>Scalidophora</taxon>
        <taxon>Priapulida</taxon>
        <taxon>Priapulimorpha</taxon>
        <taxon>Priapulimorphida</taxon>
        <taxon>Priapulidae</taxon>
        <taxon>Priapulus</taxon>
    </lineage>
</organism>
<dbReference type="PANTHER" id="PTHR21346:SF0">
    <property type="entry name" value="RE45833P"/>
    <property type="match status" value="1"/>
</dbReference>
<proteinExistence type="inferred from homology"/>
<dbReference type="GeneID" id="106813064"/>
<evidence type="ECO:0000313" key="7">
    <source>
        <dbReference type="RefSeq" id="XP_014672593.1"/>
    </source>
</evidence>
<evidence type="ECO:0000256" key="3">
    <source>
        <dbReference type="ARBA" id="ARBA00022692"/>
    </source>
</evidence>
<gene>
    <name evidence="7" type="primary">LOC106813064</name>
</gene>
<reference evidence="7" key="1">
    <citation type="submission" date="2025-08" db="UniProtKB">
        <authorList>
            <consortium name="RefSeq"/>
        </authorList>
    </citation>
    <scope>IDENTIFICATION</scope>
</reference>
<dbReference type="RefSeq" id="XP_014672593.1">
    <property type="nucleotide sequence ID" value="XM_014817107.1"/>
</dbReference>
<evidence type="ECO:0000256" key="2">
    <source>
        <dbReference type="ARBA" id="ARBA00009160"/>
    </source>
</evidence>
<name>A0ABM1EK72_PRICU</name>
<accession>A0ABM1EK72</accession>
<evidence type="ECO:0000256" key="5">
    <source>
        <dbReference type="ARBA" id="ARBA00023136"/>
    </source>
</evidence>
<evidence type="ECO:0000313" key="6">
    <source>
        <dbReference type="Proteomes" id="UP000695022"/>
    </source>
</evidence>
<sequence length="138" mass="14992">MPPSTEDDIFEVLDITDANKDWIERYVGDITTAPVPKQLAVSGVVGVGTGYVFAKVSKAAAAAIGGGLLLMQLLHYKGYITVNKGKIRKEVDRAKRQIAGTFNKNYDDRYLEQGIDFIKRNAVLTGGFGAGFLIGFSF</sequence>
<dbReference type="Proteomes" id="UP000695022">
    <property type="component" value="Unplaced"/>
</dbReference>
<comment type="similarity">
    <text evidence="2">Belongs to the FUN14 family.</text>
</comment>
<evidence type="ECO:0000256" key="4">
    <source>
        <dbReference type="ARBA" id="ARBA00022989"/>
    </source>
</evidence>
<comment type="subcellular location">
    <subcellularLocation>
        <location evidence="1">Mitochondrion outer membrane</location>
        <topology evidence="1">Multi-pass membrane protein</topology>
    </subcellularLocation>
</comment>
<dbReference type="Pfam" id="PF04930">
    <property type="entry name" value="FUN14"/>
    <property type="match status" value="1"/>
</dbReference>
<protein>
    <submittedName>
        <fullName evidence="7">FUN14 domain-containing protein 1-like</fullName>
    </submittedName>
</protein>
<keyword evidence="3" id="KW-0812">Transmembrane</keyword>
<dbReference type="InterPro" id="IPR007014">
    <property type="entry name" value="FUN14"/>
</dbReference>
<dbReference type="PANTHER" id="PTHR21346">
    <property type="entry name" value="FUN14 DOMAIN CONTAINING"/>
    <property type="match status" value="1"/>
</dbReference>
<keyword evidence="5" id="KW-0472">Membrane</keyword>
<evidence type="ECO:0000256" key="1">
    <source>
        <dbReference type="ARBA" id="ARBA00004374"/>
    </source>
</evidence>